<protein>
    <submittedName>
        <fullName evidence="2">Putative structural protein</fullName>
    </submittedName>
</protein>
<reference evidence="2" key="1">
    <citation type="submission" date="2020-03" db="EMBL/GenBank/DDBJ databases">
        <title>The deep terrestrial virosphere.</title>
        <authorList>
            <person name="Holmfeldt K."/>
            <person name="Nilsson E."/>
            <person name="Simone D."/>
            <person name="Lopez-Fernandez M."/>
            <person name="Wu X."/>
            <person name="de Brujin I."/>
            <person name="Lundin D."/>
            <person name="Andersson A."/>
            <person name="Bertilsson S."/>
            <person name="Dopson M."/>
        </authorList>
    </citation>
    <scope>NUCLEOTIDE SEQUENCE</scope>
    <source>
        <strain evidence="2">MM415B02110</strain>
    </source>
</reference>
<dbReference type="Pfam" id="PF23899">
    <property type="entry name" value="SU10_portal"/>
    <property type="match status" value="1"/>
</dbReference>
<organism evidence="2">
    <name type="scientific">viral metagenome</name>
    <dbReference type="NCBI Taxonomy" id="1070528"/>
    <lineage>
        <taxon>unclassified sequences</taxon>
        <taxon>metagenomes</taxon>
        <taxon>organismal metagenomes</taxon>
    </lineage>
</organism>
<evidence type="ECO:0000256" key="1">
    <source>
        <dbReference type="SAM" id="MobiDB-lite"/>
    </source>
</evidence>
<name>A0A6M3KVU3_9ZZZZ</name>
<gene>
    <name evidence="2" type="ORF">MM415B02110_0008</name>
</gene>
<accession>A0A6M3KVU3</accession>
<dbReference type="InterPro" id="IPR056909">
    <property type="entry name" value="SU10_portal"/>
</dbReference>
<dbReference type="EMBL" id="MT142623">
    <property type="protein sequence ID" value="QJA86226.1"/>
    <property type="molecule type" value="Genomic_DNA"/>
</dbReference>
<evidence type="ECO:0000313" key="2">
    <source>
        <dbReference type="EMBL" id="QJA86226.1"/>
    </source>
</evidence>
<dbReference type="AlphaFoldDB" id="A0A6M3KVU3"/>
<sequence>MKRRAKIVVDKDDFFYKSDADYEADKEATLAIRGDRLKWYDMAMNEPEADEPEENAQRKDFNFSMPLTSMALNQYHTRIVGGIYSQKPFVQFIPTEKHDIELVKKNEEFMNFLLFNHVKDFFKTLDEGIYIALMEGQWFNYKQWVRDVRTIKTYYGPYPAVNPQTGQMVTAEEIIENIFGGGHSRIVTNIEPLGDDQFKVEYKQRRVYKPGEDEWEDETGWIDLALEGLPEEYYDTPEAMQKASISAVVESKEVIFEGVKIDNQNFDYTFFPPDVKSLQPGDCPHVIIDFDMTISELKSKVKEKIFECSDEDMKEIERHLHERTRFSEKHDDVSQKAKEKAGINSHFTQERKWVYLKNCFYSMDINDDGINEEVVIVRCEEAKVILRKKFLDEEFRSGYRPIDIVSIGMKPYTIFGMGIPERNEQIQKTFDDILCQVLDASDWLIKQWGLVEQDMSPFDENKPIRIEKGTLIPVPNVNGIKIPNFQNNIPQLTAILQILFTFFERWQGVNDQTLGRAGGARTATATIRLLGEAAQHYAIDHRRVSEGIKRMILNIWQLYRAYMPPEMTYRIMGTNGEYEFKSITREELIYHPDISLNLDIESVSKQYKQEAYRFLQQTIINEFNVQAGIVTPANAYEISKLVLEAFDQKNIDLWITKPDTAGMLDPKDENIRILQQGEPLMPHQQDNDMMHLQTHMPILQSSPPNVPMDRIIMLAAHCERHQQQAQQKQQLAGATRGMQNSEEGGNGAGPAQIEPQIAKPITAAYGRANQNMGDRTNAFAQTSGL</sequence>
<proteinExistence type="predicted"/>
<feature type="region of interest" description="Disordered" evidence="1">
    <location>
        <begin position="724"/>
        <end position="752"/>
    </location>
</feature>